<evidence type="ECO:0000313" key="1">
    <source>
        <dbReference type="EMBL" id="SBQ65406.1"/>
    </source>
</evidence>
<gene>
    <name evidence="1" type="primary">SFTPB</name>
</gene>
<accession>A0A1A8G2Y7</accession>
<feature type="non-terminal residue" evidence="1">
    <location>
        <position position="1"/>
    </location>
</feature>
<dbReference type="AlphaFoldDB" id="A0A1A8G2Y7"/>
<dbReference type="EMBL" id="HAEB01018879">
    <property type="protein sequence ID" value="SBQ65406.1"/>
    <property type="molecule type" value="Transcribed_RNA"/>
</dbReference>
<organism evidence="1">
    <name type="scientific">Nothobranchius korthausae</name>
    <dbReference type="NCBI Taxonomy" id="1143690"/>
    <lineage>
        <taxon>Eukaryota</taxon>
        <taxon>Metazoa</taxon>
        <taxon>Chordata</taxon>
        <taxon>Craniata</taxon>
        <taxon>Vertebrata</taxon>
        <taxon>Euteleostomi</taxon>
        <taxon>Actinopterygii</taxon>
        <taxon>Neopterygii</taxon>
        <taxon>Teleostei</taxon>
        <taxon>Neoteleostei</taxon>
        <taxon>Acanthomorphata</taxon>
        <taxon>Ovalentaria</taxon>
        <taxon>Atherinomorphae</taxon>
        <taxon>Cyprinodontiformes</taxon>
        <taxon>Nothobranchiidae</taxon>
        <taxon>Nothobranchius</taxon>
    </lineage>
</organism>
<reference evidence="1" key="2">
    <citation type="submission" date="2016-06" db="EMBL/GenBank/DDBJ databases">
        <title>The genome of a short-lived fish provides insights into sex chromosome evolution and the genetic control of aging.</title>
        <authorList>
            <person name="Reichwald K."/>
            <person name="Felder M."/>
            <person name="Petzold A."/>
            <person name="Koch P."/>
            <person name="Groth M."/>
            <person name="Platzer M."/>
        </authorList>
    </citation>
    <scope>NUCLEOTIDE SEQUENCE</scope>
    <source>
        <tissue evidence="1">Brain</tissue>
    </source>
</reference>
<feature type="non-terminal residue" evidence="1">
    <location>
        <position position="50"/>
    </location>
</feature>
<proteinExistence type="predicted"/>
<sequence length="50" mass="6106">HKGLLWLYFHFSKFFKSTFEVCFCFDLPRGMSMSNQTKYHFHANKSCFFN</sequence>
<protein>
    <submittedName>
        <fullName evidence="1">Surfactant protein B</fullName>
    </submittedName>
</protein>
<reference evidence="1" key="1">
    <citation type="submission" date="2016-05" db="EMBL/GenBank/DDBJ databases">
        <authorList>
            <person name="Lavstsen T."/>
            <person name="Jespersen J.S."/>
        </authorList>
    </citation>
    <scope>NUCLEOTIDE SEQUENCE</scope>
    <source>
        <tissue evidence="1">Brain</tissue>
    </source>
</reference>
<name>A0A1A8G2Y7_9TELE</name>